<evidence type="ECO:0000313" key="11">
    <source>
        <dbReference type="EMBL" id="GAA3582954.1"/>
    </source>
</evidence>
<dbReference type="InterPro" id="IPR013587">
    <property type="entry name" value="Nitrate/nitrite_sensing"/>
</dbReference>
<accession>A0ABP6YHW4</accession>
<dbReference type="PANTHER" id="PTHR45436:SF5">
    <property type="entry name" value="SENSOR HISTIDINE KINASE TRCS"/>
    <property type="match status" value="1"/>
</dbReference>
<name>A0ABP6YHW4_9ACTN</name>
<comment type="catalytic activity">
    <reaction evidence="1">
        <text>ATP + protein L-histidine = ADP + protein N-phospho-L-histidine.</text>
        <dbReference type="EC" id="2.7.13.3"/>
    </reaction>
</comment>
<dbReference type="PROSITE" id="PS50109">
    <property type="entry name" value="HIS_KIN"/>
    <property type="match status" value="1"/>
</dbReference>
<keyword evidence="5 9" id="KW-0812">Transmembrane</keyword>
<feature type="region of interest" description="Disordered" evidence="8">
    <location>
        <begin position="725"/>
        <end position="822"/>
    </location>
</feature>
<evidence type="ECO:0000256" key="5">
    <source>
        <dbReference type="ARBA" id="ARBA00022692"/>
    </source>
</evidence>
<evidence type="ECO:0000256" key="9">
    <source>
        <dbReference type="SAM" id="Phobius"/>
    </source>
</evidence>
<dbReference type="Gene3D" id="3.30.565.10">
    <property type="entry name" value="Histidine kinase-like ATPase, C-terminal domain"/>
    <property type="match status" value="1"/>
</dbReference>
<evidence type="ECO:0000256" key="8">
    <source>
        <dbReference type="SAM" id="MobiDB-lite"/>
    </source>
</evidence>
<feature type="compositionally biased region" description="Basic and acidic residues" evidence="8">
    <location>
        <begin position="893"/>
        <end position="906"/>
    </location>
</feature>
<organism evidence="11 12">
    <name type="scientific">Nonomuraea rosea</name>
    <dbReference type="NCBI Taxonomy" id="638574"/>
    <lineage>
        <taxon>Bacteria</taxon>
        <taxon>Bacillati</taxon>
        <taxon>Actinomycetota</taxon>
        <taxon>Actinomycetes</taxon>
        <taxon>Streptosporangiales</taxon>
        <taxon>Streptosporangiaceae</taxon>
        <taxon>Nonomuraea</taxon>
    </lineage>
</organism>
<dbReference type="Pfam" id="PF08376">
    <property type="entry name" value="NIT"/>
    <property type="match status" value="1"/>
</dbReference>
<reference evidence="12" key="1">
    <citation type="journal article" date="2019" name="Int. J. Syst. Evol. Microbiol.">
        <title>The Global Catalogue of Microorganisms (GCM) 10K type strain sequencing project: providing services to taxonomists for standard genome sequencing and annotation.</title>
        <authorList>
            <consortium name="The Broad Institute Genomics Platform"/>
            <consortium name="The Broad Institute Genome Sequencing Center for Infectious Disease"/>
            <person name="Wu L."/>
            <person name="Ma J."/>
        </authorList>
    </citation>
    <scope>NUCLEOTIDE SEQUENCE [LARGE SCALE GENOMIC DNA]</scope>
    <source>
        <strain evidence="12">JCM 17326</strain>
    </source>
</reference>
<dbReference type="InterPro" id="IPR003594">
    <property type="entry name" value="HATPase_dom"/>
</dbReference>
<keyword evidence="3" id="KW-0597">Phosphoprotein</keyword>
<proteinExistence type="predicted"/>
<keyword evidence="9" id="KW-0472">Membrane</keyword>
<evidence type="ECO:0000256" key="3">
    <source>
        <dbReference type="ARBA" id="ARBA00022553"/>
    </source>
</evidence>
<evidence type="ECO:0000256" key="7">
    <source>
        <dbReference type="ARBA" id="ARBA00022989"/>
    </source>
</evidence>
<dbReference type="PANTHER" id="PTHR45436">
    <property type="entry name" value="SENSOR HISTIDINE KINASE YKOH"/>
    <property type="match status" value="1"/>
</dbReference>
<dbReference type="InterPro" id="IPR036890">
    <property type="entry name" value="HATPase_C_sf"/>
</dbReference>
<evidence type="ECO:0000259" key="10">
    <source>
        <dbReference type="PROSITE" id="PS50109"/>
    </source>
</evidence>
<keyword evidence="6" id="KW-0418">Kinase</keyword>
<feature type="transmembrane region" description="Helical" evidence="9">
    <location>
        <begin position="304"/>
        <end position="329"/>
    </location>
</feature>
<evidence type="ECO:0000256" key="6">
    <source>
        <dbReference type="ARBA" id="ARBA00022777"/>
    </source>
</evidence>
<protein>
    <recommendedName>
        <fullName evidence="2">histidine kinase</fullName>
        <ecNumber evidence="2">2.7.13.3</ecNumber>
    </recommendedName>
</protein>
<keyword evidence="4" id="KW-0808">Transferase</keyword>
<feature type="transmembrane region" description="Helical" evidence="9">
    <location>
        <begin position="12"/>
        <end position="34"/>
    </location>
</feature>
<dbReference type="EMBL" id="BAABDQ010000020">
    <property type="protein sequence ID" value="GAA3582954.1"/>
    <property type="molecule type" value="Genomic_DNA"/>
</dbReference>
<evidence type="ECO:0000313" key="12">
    <source>
        <dbReference type="Proteomes" id="UP001500630"/>
    </source>
</evidence>
<sequence length="906" mass="97197">MSSPLPIRTKLLRILLLPLVSMVVLWGFIAYSSVDEIATVSQTQDRWEAIGSPVLQLIVELQRERQLSAEAVRGTAAYAPLGEQRRITDSKAERLREVIGSVDVESAGAETPAQVRALVQALDGLRSLRASADGGVLAPPLTIIEAYNNLIATANRQFNDRDALSDVSAYRAVRGMAAYSSTAEYLGREHAVLTSTIVQRKMTPTDRGAFVAAMASRRLVFANAERDMGPELRANYDNLVASAPYKRLVEVEDELFGWDTNGAPPVEPAQWKSDAETLLTALNHDTQEELARAAVAAEEQKSGAYWRIGLVLALGLAVVVASLALSYRFGRSLIDELRRLQASAVELAEQRLPWLVERLRRGEDVDPATEAPGLDRAETAEVDRVVHAFSAVRRTAVEAAVGQATLRKGVGQVFLNLARRNQALLHRQLALLDTMERRVDEPEVLEDLFKLDHLTTRMRRHAENLIILSDSAPARRWRDPVPLFDVVRAAVLEVEDYTRITVAPMPHAPLLVGATVTDVIHLVAELVENAAVFSPPDTSVHVRSVNAANGFALEVEDRGLGLSQTTLDDLNARLAEPPEFDLADSDRLGLFVVSRLAGRHGIKIMLRRSPYDGTTAIVLLPSAMLVYADAPATGPADRGAPLTSRPLRAIGTAPAGPRHGGGTVVNGHSVPAGFGDPPVPDGAFDGSPIAGGLPGFGDPAVPGGLPDPAVHAQETESVAWFEARQTPKPNPATAPPPGAEPAPRPEPTTRPVTGPATGPLTGDPATGPVTGPLTVPAQGPVTGSVTGPEAAGAPVSRPVGEPVAEPARRPAMPPRPAVEWSVTVPAHEADEDLDGLPMRVPQASMAPQLRTSGRAERRAVSARSPEELAQLMSSMQRGWQQGRQTAEQGQDLWNRKDDHPDVRPQK</sequence>
<feature type="compositionally biased region" description="Pro residues" evidence="8">
    <location>
        <begin position="728"/>
        <end position="748"/>
    </location>
</feature>
<dbReference type="InterPro" id="IPR050428">
    <property type="entry name" value="TCS_sensor_his_kinase"/>
</dbReference>
<comment type="caution">
    <text evidence="11">The sequence shown here is derived from an EMBL/GenBank/DDBJ whole genome shotgun (WGS) entry which is preliminary data.</text>
</comment>
<keyword evidence="12" id="KW-1185">Reference proteome</keyword>
<feature type="region of interest" description="Disordered" evidence="8">
    <location>
        <begin position="682"/>
        <end position="709"/>
    </location>
</feature>
<keyword evidence="7 9" id="KW-1133">Transmembrane helix</keyword>
<dbReference type="SUPFAM" id="SSF55874">
    <property type="entry name" value="ATPase domain of HSP90 chaperone/DNA topoisomerase II/histidine kinase"/>
    <property type="match status" value="1"/>
</dbReference>
<dbReference type="Proteomes" id="UP001500630">
    <property type="component" value="Unassembled WGS sequence"/>
</dbReference>
<dbReference type="RefSeq" id="WP_345569509.1">
    <property type="nucleotide sequence ID" value="NZ_BAABDQ010000020.1"/>
</dbReference>
<dbReference type="InterPro" id="IPR005467">
    <property type="entry name" value="His_kinase_dom"/>
</dbReference>
<dbReference type="SMART" id="SM00387">
    <property type="entry name" value="HATPase_c"/>
    <property type="match status" value="1"/>
</dbReference>
<dbReference type="EC" id="2.7.13.3" evidence="2"/>
<gene>
    <name evidence="11" type="ORF">GCM10022419_075860</name>
</gene>
<feature type="compositionally biased region" description="Polar residues" evidence="8">
    <location>
        <begin position="871"/>
        <end position="888"/>
    </location>
</feature>
<evidence type="ECO:0000256" key="4">
    <source>
        <dbReference type="ARBA" id="ARBA00022679"/>
    </source>
</evidence>
<evidence type="ECO:0000256" key="1">
    <source>
        <dbReference type="ARBA" id="ARBA00000085"/>
    </source>
</evidence>
<feature type="region of interest" description="Disordered" evidence="8">
    <location>
        <begin position="844"/>
        <end position="906"/>
    </location>
</feature>
<feature type="domain" description="Histidine kinase" evidence="10">
    <location>
        <begin position="519"/>
        <end position="624"/>
    </location>
</feature>
<evidence type="ECO:0000256" key="2">
    <source>
        <dbReference type="ARBA" id="ARBA00012438"/>
    </source>
</evidence>
<dbReference type="Pfam" id="PF02518">
    <property type="entry name" value="HATPase_c"/>
    <property type="match status" value="1"/>
</dbReference>